<evidence type="ECO:0000259" key="1">
    <source>
        <dbReference type="PROSITE" id="PS51819"/>
    </source>
</evidence>
<dbReference type="AlphaFoldDB" id="A0A4S8RPZ8"/>
<proteinExistence type="predicted"/>
<sequence>MVGWFEIPVEDMARAKKFYETVFGIVIQVHDMEGTKMGWFPWDETKTGAAGCLIQNADWYTPSKTDGVLIYFASADVQQELDRVEQVGGKIIRAKTQISPDVGYMGLFLDSEGNRIALHSRK</sequence>
<dbReference type="Pfam" id="PF00903">
    <property type="entry name" value="Glyoxalase"/>
    <property type="match status" value="1"/>
</dbReference>
<keyword evidence="3" id="KW-1185">Reference proteome</keyword>
<dbReference type="PANTHER" id="PTHR33993">
    <property type="entry name" value="GLYOXALASE-RELATED"/>
    <property type="match status" value="1"/>
</dbReference>
<evidence type="ECO:0000313" key="2">
    <source>
        <dbReference type="EMBL" id="THV59801.1"/>
    </source>
</evidence>
<dbReference type="InterPro" id="IPR029068">
    <property type="entry name" value="Glyas_Bleomycin-R_OHBP_Dase"/>
</dbReference>
<dbReference type="EMBL" id="SNTZ01000003">
    <property type="protein sequence ID" value="THV59801.1"/>
    <property type="molecule type" value="Genomic_DNA"/>
</dbReference>
<dbReference type="PANTHER" id="PTHR33993:SF2">
    <property type="entry name" value="VOC DOMAIN-CONTAINING PROTEIN"/>
    <property type="match status" value="1"/>
</dbReference>
<protein>
    <submittedName>
        <fullName evidence="2">VOC family protein</fullName>
    </submittedName>
</protein>
<dbReference type="PROSITE" id="PS51819">
    <property type="entry name" value="VOC"/>
    <property type="match status" value="1"/>
</dbReference>
<dbReference type="InterPro" id="IPR004360">
    <property type="entry name" value="Glyas_Fos-R_dOase_dom"/>
</dbReference>
<feature type="domain" description="VOC" evidence="1">
    <location>
        <begin position="1"/>
        <end position="121"/>
    </location>
</feature>
<dbReference type="InterPro" id="IPR037523">
    <property type="entry name" value="VOC_core"/>
</dbReference>
<name>A0A4S8RPZ8_9FLAO</name>
<gene>
    <name evidence="2" type="ORF">EZV76_08920</name>
</gene>
<dbReference type="CDD" id="cd07247">
    <property type="entry name" value="SgaA_N_like"/>
    <property type="match status" value="1"/>
</dbReference>
<dbReference type="OrthoDB" id="9804235at2"/>
<dbReference type="Gene3D" id="3.10.180.10">
    <property type="entry name" value="2,3-Dihydroxybiphenyl 1,2-Dioxygenase, domain 1"/>
    <property type="match status" value="1"/>
</dbReference>
<dbReference type="InterPro" id="IPR052164">
    <property type="entry name" value="Anthracycline_SecMetBiosynth"/>
</dbReference>
<evidence type="ECO:0000313" key="3">
    <source>
        <dbReference type="Proteomes" id="UP000310406"/>
    </source>
</evidence>
<comment type="caution">
    <text evidence="2">The sequence shown here is derived from an EMBL/GenBank/DDBJ whole genome shotgun (WGS) entry which is preliminary data.</text>
</comment>
<dbReference type="Proteomes" id="UP000310406">
    <property type="component" value="Unassembled WGS sequence"/>
</dbReference>
<organism evidence="2 3">
    <name type="scientific">Flagellimonas alvinocaridis</name>
    <dbReference type="NCBI Taxonomy" id="2530200"/>
    <lineage>
        <taxon>Bacteria</taxon>
        <taxon>Pseudomonadati</taxon>
        <taxon>Bacteroidota</taxon>
        <taxon>Flavobacteriia</taxon>
        <taxon>Flavobacteriales</taxon>
        <taxon>Flavobacteriaceae</taxon>
        <taxon>Flagellimonas</taxon>
    </lineage>
</organism>
<accession>A0A4S8RPZ8</accession>
<dbReference type="SUPFAM" id="SSF54593">
    <property type="entry name" value="Glyoxalase/Bleomycin resistance protein/Dihydroxybiphenyl dioxygenase"/>
    <property type="match status" value="1"/>
</dbReference>
<reference evidence="2 3" key="1">
    <citation type="submission" date="2019-03" db="EMBL/GenBank/DDBJ databases">
        <title>Muricauda SCR12 sp.nov, a marine bacterium isolated from Pacific Ocean:the Okinawa trough.</title>
        <authorList>
            <person name="Liu L."/>
        </authorList>
    </citation>
    <scope>NUCLEOTIDE SEQUENCE [LARGE SCALE GENOMIC DNA]</scope>
    <source>
        <strain evidence="2 3">SCR12</strain>
    </source>
</reference>